<dbReference type="AlphaFoldDB" id="A0A1D2QR27"/>
<protein>
    <submittedName>
        <fullName evidence="1">Uncharacterized protein</fullName>
    </submittedName>
</protein>
<organism evidence="1 2">
    <name type="scientific">Candidatus Endobugula sertula</name>
    <name type="common">Bugula neritina bacterial symbiont</name>
    <dbReference type="NCBI Taxonomy" id="62101"/>
    <lineage>
        <taxon>Bacteria</taxon>
        <taxon>Pseudomonadati</taxon>
        <taxon>Pseudomonadota</taxon>
        <taxon>Gammaproteobacteria</taxon>
        <taxon>Cellvibrionales</taxon>
        <taxon>Cellvibrionaceae</taxon>
        <taxon>Candidatus Endobugula</taxon>
    </lineage>
</organism>
<evidence type="ECO:0000313" key="2">
    <source>
        <dbReference type="Proteomes" id="UP000242502"/>
    </source>
</evidence>
<evidence type="ECO:0000313" key="1">
    <source>
        <dbReference type="EMBL" id="ODS24045.1"/>
    </source>
</evidence>
<comment type="caution">
    <text evidence="1">The sequence shown here is derived from an EMBL/GenBank/DDBJ whole genome shotgun (WGS) entry which is preliminary data.</text>
</comment>
<proteinExistence type="predicted"/>
<reference evidence="1 2" key="1">
    <citation type="journal article" date="2016" name="Appl. Environ. Microbiol.">
        <title>Lack of Overt Genome Reduction in the Bryostatin-Producing Bryozoan Symbiont "Candidatus Endobugula sertula".</title>
        <authorList>
            <person name="Miller I.J."/>
            <person name="Vanee N."/>
            <person name="Fong S.S."/>
            <person name="Lim-Fong G.E."/>
            <person name="Kwan J.C."/>
        </authorList>
    </citation>
    <scope>NUCLEOTIDE SEQUENCE [LARGE SCALE GENOMIC DNA]</scope>
    <source>
        <strain evidence="1">AB1-4</strain>
    </source>
</reference>
<sequence length="98" mass="11587">MRLSVSKNQNRFADVFCDDARKAKKQLLKNSVTQLYVDHYLVGRENGHQLLTWALHQQLMPLYVVVTERQLQKRQAMIHLLETNGYRSADGMNFIKYY</sequence>
<gene>
    <name evidence="1" type="ORF">AB835_05865</name>
</gene>
<accession>A0A1D2QR27</accession>
<name>A0A1D2QR27_9GAMM</name>
<dbReference type="Proteomes" id="UP000242502">
    <property type="component" value="Unassembled WGS sequence"/>
</dbReference>
<dbReference type="EMBL" id="MDLC01000015">
    <property type="protein sequence ID" value="ODS24045.1"/>
    <property type="molecule type" value="Genomic_DNA"/>
</dbReference>